<dbReference type="AlphaFoldDB" id="K2P2N3"/>
<dbReference type="RefSeq" id="WP_009451240.1">
    <property type="nucleotide sequence ID" value="NZ_AMSI01000010.1"/>
</dbReference>
<evidence type="ECO:0000256" key="2">
    <source>
        <dbReference type="ARBA" id="ARBA00022795"/>
    </source>
</evidence>
<dbReference type="InterPro" id="IPR009967">
    <property type="entry name" value="Flagellum_FlbT"/>
</dbReference>
<sequence length="146" mass="16349">MTSALKISLKANEKIYVNGAVIRTDRKVTLEFLNNVQFLLENHVLQAEEACTPLRQLYFTVQIMLVTPENAGEARALFSKILPQLLRTFKNERILAGLKHVDQLVGSGQVFDALKEIRALYPLEQEVMHQASVAPQEAAVVMAAME</sequence>
<dbReference type="NCBIfam" id="NF001995">
    <property type="entry name" value="PRK00794.1-1"/>
    <property type="match status" value="1"/>
</dbReference>
<keyword evidence="5" id="KW-0969">Cilium</keyword>
<comment type="caution">
    <text evidence="5">The sequence shown here is derived from an EMBL/GenBank/DDBJ whole genome shotgun (WGS) entry which is preliminary data.</text>
</comment>
<comment type="similarity">
    <text evidence="4">Belongs to the FlbT family.</text>
</comment>
<dbReference type="eggNOG" id="COG5443">
    <property type="taxonomic scope" value="Bacteria"/>
</dbReference>
<proteinExistence type="inferred from homology"/>
<dbReference type="PATRIC" id="fig|1231190.3.peg.3170"/>
<dbReference type="STRING" id="721133.SAMN05216176_110122"/>
<evidence type="ECO:0000313" key="5">
    <source>
        <dbReference type="EMBL" id="EKF41586.1"/>
    </source>
</evidence>
<gene>
    <name evidence="4 5" type="primary">flbT</name>
    <name evidence="5" type="ORF">NA8A_15296</name>
</gene>
<keyword evidence="1 4" id="KW-0678">Repressor</keyword>
<organism evidence="5 6">
    <name type="scientific">Nitratireductor indicus C115</name>
    <dbReference type="NCBI Taxonomy" id="1231190"/>
    <lineage>
        <taxon>Bacteria</taxon>
        <taxon>Pseudomonadati</taxon>
        <taxon>Pseudomonadota</taxon>
        <taxon>Alphaproteobacteria</taxon>
        <taxon>Hyphomicrobiales</taxon>
        <taxon>Phyllobacteriaceae</taxon>
        <taxon>Nitratireductor</taxon>
    </lineage>
</organism>
<keyword evidence="3 4" id="KW-0694">RNA-binding</keyword>
<evidence type="ECO:0000256" key="3">
    <source>
        <dbReference type="ARBA" id="ARBA00022884"/>
    </source>
</evidence>
<dbReference type="Pfam" id="PF07378">
    <property type="entry name" value="FlbT"/>
    <property type="match status" value="1"/>
</dbReference>
<reference evidence="5 6" key="1">
    <citation type="journal article" date="2012" name="J. Bacteriol.">
        <title>Genome Sequence of Nitratireductor indicus Type Strain C115.</title>
        <authorList>
            <person name="Lai Q."/>
            <person name="Li G."/>
            <person name="Yu Z."/>
            <person name="Shao Z."/>
        </authorList>
    </citation>
    <scope>NUCLEOTIDE SEQUENCE [LARGE SCALE GENOMIC DNA]</scope>
    <source>
        <strain evidence="5 6">C115</strain>
    </source>
</reference>
<dbReference type="GO" id="GO:0048027">
    <property type="term" value="F:mRNA 5'-UTR binding"/>
    <property type="evidence" value="ECO:0007669"/>
    <property type="project" value="UniProtKB-UniRule"/>
</dbReference>
<name>K2P2N3_9HYPH</name>
<protein>
    <recommendedName>
        <fullName evidence="4">Probable flagellum biosynthesis repressor protein FlbT</fullName>
    </recommendedName>
</protein>
<dbReference type="GO" id="GO:0006402">
    <property type="term" value="P:mRNA catabolic process"/>
    <property type="evidence" value="ECO:0007669"/>
    <property type="project" value="InterPro"/>
</dbReference>
<dbReference type="PIRSF" id="PIRSF009533">
    <property type="entry name" value="FlbT"/>
    <property type="match status" value="1"/>
</dbReference>
<dbReference type="EMBL" id="AMSI01000010">
    <property type="protein sequence ID" value="EKF41586.1"/>
    <property type="molecule type" value="Genomic_DNA"/>
</dbReference>
<keyword evidence="5" id="KW-0282">Flagellum</keyword>
<evidence type="ECO:0000313" key="6">
    <source>
        <dbReference type="Proteomes" id="UP000007374"/>
    </source>
</evidence>
<dbReference type="Proteomes" id="UP000007374">
    <property type="component" value="Unassembled WGS sequence"/>
</dbReference>
<dbReference type="GO" id="GO:1902209">
    <property type="term" value="P:negative regulation of bacterial-type flagellum assembly"/>
    <property type="evidence" value="ECO:0007669"/>
    <property type="project" value="UniProtKB-UniRule"/>
</dbReference>
<keyword evidence="6" id="KW-1185">Reference proteome</keyword>
<keyword evidence="2 4" id="KW-1005">Bacterial flagellum biogenesis</keyword>
<dbReference type="HAMAP" id="MF_00783">
    <property type="entry name" value="FlbT"/>
    <property type="match status" value="1"/>
</dbReference>
<dbReference type="OrthoDB" id="7932924at2"/>
<keyword evidence="5" id="KW-0966">Cell projection</keyword>
<comment type="function">
    <text evidence="4">Has a post-transcriptional repressor function in flagellum biogenesis. Associates with the 5'-UTR of fljK mRNA and promotes its degradation.</text>
</comment>
<dbReference type="GO" id="GO:0044781">
    <property type="term" value="P:bacterial-type flagellum organization"/>
    <property type="evidence" value="ECO:0007669"/>
    <property type="project" value="UniProtKB-KW"/>
</dbReference>
<evidence type="ECO:0000256" key="1">
    <source>
        <dbReference type="ARBA" id="ARBA00022491"/>
    </source>
</evidence>
<accession>K2P2N3</accession>
<evidence type="ECO:0000256" key="4">
    <source>
        <dbReference type="HAMAP-Rule" id="MF_00783"/>
    </source>
</evidence>